<keyword evidence="1" id="KW-1133">Transmembrane helix</keyword>
<evidence type="ECO:0000313" key="3">
    <source>
        <dbReference type="Proteomes" id="UP000037854"/>
    </source>
</evidence>
<organism evidence="2 3">
    <name type="scientific">Oceanobacillus caeni</name>
    <dbReference type="NCBI Taxonomy" id="405946"/>
    <lineage>
        <taxon>Bacteria</taxon>
        <taxon>Bacillati</taxon>
        <taxon>Bacillota</taxon>
        <taxon>Bacilli</taxon>
        <taxon>Bacillales</taxon>
        <taxon>Bacillaceae</taxon>
        <taxon>Oceanobacillus</taxon>
    </lineage>
</organism>
<dbReference type="EMBL" id="LGTK01000053">
    <property type="protein sequence ID" value="KPH72628.1"/>
    <property type="molecule type" value="Genomic_DNA"/>
</dbReference>
<keyword evidence="3" id="KW-1185">Reference proteome</keyword>
<feature type="transmembrane region" description="Helical" evidence="1">
    <location>
        <begin position="35"/>
        <end position="57"/>
    </location>
</feature>
<dbReference type="Pfam" id="PF11299">
    <property type="entry name" value="DUF3100"/>
    <property type="match status" value="1"/>
</dbReference>
<evidence type="ECO:0000256" key="1">
    <source>
        <dbReference type="SAM" id="Phobius"/>
    </source>
</evidence>
<feature type="transmembrane region" description="Helical" evidence="1">
    <location>
        <begin position="162"/>
        <end position="184"/>
    </location>
</feature>
<keyword evidence="1" id="KW-0812">Transmembrane</keyword>
<feature type="transmembrane region" description="Helical" evidence="1">
    <location>
        <begin position="108"/>
        <end position="125"/>
    </location>
</feature>
<sequence>MEEKQPKLWKDWRLHIIVLILVLLAEGIGTHEISLGPGVILLLPMLYAVVFGLALYFTPVVKEKMSINADSIVFLSASLLVAKFSFAIGPGIEEIIKAGPALLLQELGNFGTIFLALPVAIAIGMKRESIGMTHSLGREGNLALITDKYGFNSPEGRGVMAMYIYGTLFGAMFLGLISGLLVSLTPIHPLAFAMASGVGSASMMAAASGPLVTMFPDMKESIVAFAAASNVISASTGLFVSIFFALPLTEKLYEILSKFKGDKAKQDAEPKAKIGG</sequence>
<dbReference type="InterPro" id="IPR021450">
    <property type="entry name" value="DUF3100"/>
</dbReference>
<feature type="transmembrane region" description="Helical" evidence="1">
    <location>
        <begin position="222"/>
        <end position="246"/>
    </location>
</feature>
<name>A0ABR5MHJ9_9BACI</name>
<comment type="caution">
    <text evidence="2">The sequence shown here is derived from an EMBL/GenBank/DDBJ whole genome shotgun (WGS) entry which is preliminary data.</text>
</comment>
<dbReference type="Proteomes" id="UP000037854">
    <property type="component" value="Unassembled WGS sequence"/>
</dbReference>
<evidence type="ECO:0000313" key="2">
    <source>
        <dbReference type="EMBL" id="KPH72628.1"/>
    </source>
</evidence>
<dbReference type="RefSeq" id="WP_060668902.1">
    <property type="nucleotide sequence ID" value="NZ_LGTK01000053.1"/>
</dbReference>
<accession>A0ABR5MHJ9</accession>
<protein>
    <submittedName>
        <fullName evidence="2">Membrane protein</fullName>
    </submittedName>
</protein>
<feature type="transmembrane region" description="Helical" evidence="1">
    <location>
        <begin position="69"/>
        <end position="88"/>
    </location>
</feature>
<feature type="transmembrane region" description="Helical" evidence="1">
    <location>
        <begin position="190"/>
        <end position="215"/>
    </location>
</feature>
<proteinExistence type="predicted"/>
<feature type="transmembrane region" description="Helical" evidence="1">
    <location>
        <begin position="12"/>
        <end position="29"/>
    </location>
</feature>
<reference evidence="2 3" key="1">
    <citation type="submission" date="2015-07" db="EMBL/GenBank/DDBJ databases">
        <title>High-quality draft genome sequence of Oceanobacillus caeni HM6, a bacillus isolated from a human feces.</title>
        <authorList>
            <person name="Kumar J."/>
            <person name="Verma M.K."/>
            <person name="Pandey R."/>
            <person name="Bhambi M."/>
            <person name="Chauhan N."/>
        </authorList>
    </citation>
    <scope>NUCLEOTIDE SEQUENCE [LARGE SCALE GENOMIC DNA]</scope>
    <source>
        <strain evidence="2 3">HM6</strain>
    </source>
</reference>
<gene>
    <name evidence="2" type="ORF">AFL42_13260</name>
</gene>
<keyword evidence="1" id="KW-0472">Membrane</keyword>